<accession>A0AAD7EY56</accession>
<dbReference type="Gene3D" id="1.10.630.10">
    <property type="entry name" value="Cytochrome P450"/>
    <property type="match status" value="1"/>
</dbReference>
<sequence length="505" mass="55891">MGMAVVLYSSVAFAAALIIVGLAQHKRRTSMLPPGPPGDPLIGNLLRMPSKDSALVFHEWSKTYGPVMLLKVLGRPMIILDSYQAAVDLLDKKGLIYSDRPKFTLYELLGWDPTLTFLQYGEKFNKHRQMHQSYLSRSRLEDFKSIQTQEARTLLRHLIQCPPDKYETFVSRFATGIITQIVAGHRITSEDDPYLRMSDIVSKAMSNTGPPGGSPIDFFPLLQHFPAWFPGASHIGVVKAYRTTVRELHEHPVRVVKTQQEHGEALPSFVLDRLEQMEDGEDVEDLKGSAATMFAAGETTTWSTLTVFIIAMVLHPEIQAKAQKEIDFIVGDLRLPEFGDRGDLPFVEAILQETLRSNPVLPLGVPHRATENDVYNGMLIPKGALIFANIKGMALDESVYSNPLSFQPERFLAKPGGAGEPHFNQAFGFGRRICTGQYVADNSLWIAIASILATCKITNAVDESGEIIVPDNTLTDGLVSHPNDMRCTIVPRSRGAKALILEAAV</sequence>
<comment type="cofactor">
    <cofactor evidence="1 9">
        <name>heme</name>
        <dbReference type="ChEBI" id="CHEBI:30413"/>
    </cofactor>
</comment>
<dbReference type="PRINTS" id="PR00463">
    <property type="entry name" value="EP450I"/>
</dbReference>
<keyword evidence="7 9" id="KW-0408">Iron</keyword>
<dbReference type="InterPro" id="IPR050364">
    <property type="entry name" value="Cytochrome_P450_fung"/>
</dbReference>
<dbReference type="GO" id="GO:0004497">
    <property type="term" value="F:monooxygenase activity"/>
    <property type="evidence" value="ECO:0007669"/>
    <property type="project" value="UniProtKB-KW"/>
</dbReference>
<dbReference type="PANTHER" id="PTHR46300">
    <property type="entry name" value="P450, PUTATIVE (EUROFUNG)-RELATED-RELATED"/>
    <property type="match status" value="1"/>
</dbReference>
<dbReference type="GO" id="GO:0020037">
    <property type="term" value="F:heme binding"/>
    <property type="evidence" value="ECO:0007669"/>
    <property type="project" value="InterPro"/>
</dbReference>
<evidence type="ECO:0000313" key="10">
    <source>
        <dbReference type="EMBL" id="KAJ7358508.1"/>
    </source>
</evidence>
<evidence type="ECO:0000256" key="2">
    <source>
        <dbReference type="ARBA" id="ARBA00005179"/>
    </source>
</evidence>
<dbReference type="SUPFAM" id="SSF48264">
    <property type="entry name" value="Cytochrome P450"/>
    <property type="match status" value="1"/>
</dbReference>
<feature type="binding site" description="axial binding residue" evidence="9">
    <location>
        <position position="434"/>
    </location>
    <ligand>
        <name>heme</name>
        <dbReference type="ChEBI" id="CHEBI:30413"/>
    </ligand>
    <ligandPart>
        <name>Fe</name>
        <dbReference type="ChEBI" id="CHEBI:18248"/>
    </ligandPart>
</feature>
<comment type="pathway">
    <text evidence="2">Secondary metabolite biosynthesis.</text>
</comment>
<keyword evidence="6" id="KW-0560">Oxidoreductase</keyword>
<dbReference type="GO" id="GO:0016705">
    <property type="term" value="F:oxidoreductase activity, acting on paired donors, with incorporation or reduction of molecular oxygen"/>
    <property type="evidence" value="ECO:0007669"/>
    <property type="project" value="InterPro"/>
</dbReference>
<evidence type="ECO:0000256" key="6">
    <source>
        <dbReference type="ARBA" id="ARBA00023002"/>
    </source>
</evidence>
<dbReference type="PRINTS" id="PR00385">
    <property type="entry name" value="P450"/>
</dbReference>
<evidence type="ECO:0000256" key="4">
    <source>
        <dbReference type="ARBA" id="ARBA00022617"/>
    </source>
</evidence>
<dbReference type="InterPro" id="IPR036396">
    <property type="entry name" value="Cyt_P450_sf"/>
</dbReference>
<dbReference type="AlphaFoldDB" id="A0AAD7EY56"/>
<dbReference type="GO" id="GO:0005506">
    <property type="term" value="F:iron ion binding"/>
    <property type="evidence" value="ECO:0007669"/>
    <property type="project" value="InterPro"/>
</dbReference>
<evidence type="ECO:0000256" key="5">
    <source>
        <dbReference type="ARBA" id="ARBA00022723"/>
    </source>
</evidence>
<dbReference type="EMBL" id="JARIHO010000007">
    <property type="protein sequence ID" value="KAJ7358508.1"/>
    <property type="molecule type" value="Genomic_DNA"/>
</dbReference>
<reference evidence="10" key="1">
    <citation type="submission" date="2023-03" db="EMBL/GenBank/DDBJ databases">
        <title>Massive genome expansion in bonnet fungi (Mycena s.s.) driven by repeated elements and novel gene families across ecological guilds.</title>
        <authorList>
            <consortium name="Lawrence Berkeley National Laboratory"/>
            <person name="Harder C.B."/>
            <person name="Miyauchi S."/>
            <person name="Viragh M."/>
            <person name="Kuo A."/>
            <person name="Thoen E."/>
            <person name="Andreopoulos B."/>
            <person name="Lu D."/>
            <person name="Skrede I."/>
            <person name="Drula E."/>
            <person name="Henrissat B."/>
            <person name="Morin E."/>
            <person name="Kohler A."/>
            <person name="Barry K."/>
            <person name="LaButti K."/>
            <person name="Morin E."/>
            <person name="Salamov A."/>
            <person name="Lipzen A."/>
            <person name="Mereny Z."/>
            <person name="Hegedus B."/>
            <person name="Baldrian P."/>
            <person name="Stursova M."/>
            <person name="Weitz H."/>
            <person name="Taylor A."/>
            <person name="Grigoriev I.V."/>
            <person name="Nagy L.G."/>
            <person name="Martin F."/>
            <person name="Kauserud H."/>
        </authorList>
    </citation>
    <scope>NUCLEOTIDE SEQUENCE</scope>
    <source>
        <strain evidence="10">CBHHK002</strain>
    </source>
</reference>
<proteinExistence type="inferred from homology"/>
<dbReference type="Pfam" id="PF00067">
    <property type="entry name" value="p450"/>
    <property type="match status" value="1"/>
</dbReference>
<name>A0AAD7EY56_9AGAR</name>
<evidence type="ECO:0000256" key="3">
    <source>
        <dbReference type="ARBA" id="ARBA00010617"/>
    </source>
</evidence>
<dbReference type="InterPro" id="IPR002401">
    <property type="entry name" value="Cyt_P450_E_grp-I"/>
</dbReference>
<dbReference type="InterPro" id="IPR001128">
    <property type="entry name" value="Cyt_P450"/>
</dbReference>
<evidence type="ECO:0000256" key="8">
    <source>
        <dbReference type="ARBA" id="ARBA00023033"/>
    </source>
</evidence>
<protein>
    <submittedName>
        <fullName evidence="10">Cytochrome P450</fullName>
    </submittedName>
</protein>
<organism evidence="10 11">
    <name type="scientific">Mycena albidolilacea</name>
    <dbReference type="NCBI Taxonomy" id="1033008"/>
    <lineage>
        <taxon>Eukaryota</taxon>
        <taxon>Fungi</taxon>
        <taxon>Dikarya</taxon>
        <taxon>Basidiomycota</taxon>
        <taxon>Agaricomycotina</taxon>
        <taxon>Agaricomycetes</taxon>
        <taxon>Agaricomycetidae</taxon>
        <taxon>Agaricales</taxon>
        <taxon>Marasmiineae</taxon>
        <taxon>Mycenaceae</taxon>
        <taxon>Mycena</taxon>
    </lineage>
</organism>
<keyword evidence="8" id="KW-0503">Monooxygenase</keyword>
<gene>
    <name evidence="10" type="ORF">DFH08DRAFT_735178</name>
</gene>
<evidence type="ECO:0000256" key="1">
    <source>
        <dbReference type="ARBA" id="ARBA00001971"/>
    </source>
</evidence>
<evidence type="ECO:0000256" key="7">
    <source>
        <dbReference type="ARBA" id="ARBA00023004"/>
    </source>
</evidence>
<comment type="caution">
    <text evidence="10">The sequence shown here is derived from an EMBL/GenBank/DDBJ whole genome shotgun (WGS) entry which is preliminary data.</text>
</comment>
<keyword evidence="5 9" id="KW-0479">Metal-binding</keyword>
<dbReference type="CDD" id="cd11065">
    <property type="entry name" value="CYP64-like"/>
    <property type="match status" value="1"/>
</dbReference>
<dbReference type="Proteomes" id="UP001218218">
    <property type="component" value="Unassembled WGS sequence"/>
</dbReference>
<keyword evidence="4 9" id="KW-0349">Heme</keyword>
<comment type="similarity">
    <text evidence="3">Belongs to the cytochrome P450 family.</text>
</comment>
<evidence type="ECO:0000313" key="11">
    <source>
        <dbReference type="Proteomes" id="UP001218218"/>
    </source>
</evidence>
<dbReference type="PANTHER" id="PTHR46300:SF5">
    <property type="entry name" value="CYTOCHROME P450"/>
    <property type="match status" value="1"/>
</dbReference>
<evidence type="ECO:0000256" key="9">
    <source>
        <dbReference type="PIRSR" id="PIRSR602401-1"/>
    </source>
</evidence>
<keyword evidence="11" id="KW-1185">Reference proteome</keyword>